<organism evidence="12 13">
    <name type="scientific">Candidatus Nitrospira nitrificans</name>
    <dbReference type="NCBI Taxonomy" id="1742973"/>
    <lineage>
        <taxon>Bacteria</taxon>
        <taxon>Pseudomonadati</taxon>
        <taxon>Nitrospirota</taxon>
        <taxon>Nitrospiria</taxon>
        <taxon>Nitrospirales</taxon>
        <taxon>Nitrospiraceae</taxon>
        <taxon>Nitrospira</taxon>
    </lineage>
</organism>
<dbReference type="PROSITE" id="PS52015">
    <property type="entry name" value="TONB_CTD"/>
    <property type="match status" value="1"/>
</dbReference>
<evidence type="ECO:0000256" key="7">
    <source>
        <dbReference type="ARBA" id="ARBA00022927"/>
    </source>
</evidence>
<dbReference type="SUPFAM" id="SSF74653">
    <property type="entry name" value="TolA/TonB C-terminal domain"/>
    <property type="match status" value="1"/>
</dbReference>
<dbReference type="GO" id="GO:0098797">
    <property type="term" value="C:plasma membrane protein complex"/>
    <property type="evidence" value="ECO:0007669"/>
    <property type="project" value="TreeGrafter"/>
</dbReference>
<reference evidence="13" key="1">
    <citation type="submission" date="2015-10" db="EMBL/GenBank/DDBJ databases">
        <authorList>
            <person name="Luecker S."/>
            <person name="Luecker S."/>
        </authorList>
    </citation>
    <scope>NUCLEOTIDE SEQUENCE [LARGE SCALE GENOMIC DNA]</scope>
</reference>
<name>A0A0S4LDZ7_9BACT</name>
<dbReference type="PANTHER" id="PTHR33446">
    <property type="entry name" value="PROTEIN TONB-RELATED"/>
    <property type="match status" value="1"/>
</dbReference>
<feature type="region of interest" description="Disordered" evidence="10">
    <location>
        <begin position="142"/>
        <end position="184"/>
    </location>
</feature>
<sequence>MISVDDNRFFFPAWGISLTLHGLAVGLAAMCVTQVQPLLPEEVFQWDVALVEAAKPESKSERVPSVVAHHQPSAQVLPPPPPKSVPAMPQTVTPIERKIEPSRPTIETVQPIESKVESPQVREEPVERSIAEIAQPMPEPVAVAASPEPVESLPVQQEPAAPAPQSASETPGTQEAPALVSSQDNRVDAAPVQVIRSAGASAEAKIDHQWLAESLWRRVAELKRYPNSARMNSQEGKVIVKVVIRADGHLADVFVQKSSGYSALDAAAIEAVKLACPLHMKHAIGKPQIIVSLPIVYSLAN</sequence>
<feature type="domain" description="TonB C-terminal" evidence="11">
    <location>
        <begin position="210"/>
        <end position="301"/>
    </location>
</feature>
<dbReference type="STRING" id="1742973.COMA2_20474"/>
<evidence type="ECO:0000256" key="5">
    <source>
        <dbReference type="ARBA" id="ARBA00022519"/>
    </source>
</evidence>
<evidence type="ECO:0000256" key="1">
    <source>
        <dbReference type="ARBA" id="ARBA00004383"/>
    </source>
</evidence>
<proteinExistence type="inferred from homology"/>
<comment type="similarity">
    <text evidence="2">Belongs to the TonB family.</text>
</comment>
<dbReference type="PANTHER" id="PTHR33446:SF2">
    <property type="entry name" value="PROTEIN TONB"/>
    <property type="match status" value="1"/>
</dbReference>
<evidence type="ECO:0000256" key="10">
    <source>
        <dbReference type="SAM" id="MobiDB-lite"/>
    </source>
</evidence>
<dbReference type="AlphaFoldDB" id="A0A0S4LDZ7"/>
<dbReference type="GO" id="GO:0031992">
    <property type="term" value="F:energy transducer activity"/>
    <property type="evidence" value="ECO:0007669"/>
    <property type="project" value="TreeGrafter"/>
</dbReference>
<comment type="subcellular location">
    <subcellularLocation>
        <location evidence="1">Cell inner membrane</location>
        <topology evidence="1">Single-pass membrane protein</topology>
        <orientation evidence="1">Periplasmic side</orientation>
    </subcellularLocation>
</comment>
<evidence type="ECO:0000256" key="4">
    <source>
        <dbReference type="ARBA" id="ARBA00022475"/>
    </source>
</evidence>
<keyword evidence="13" id="KW-1185">Reference proteome</keyword>
<dbReference type="NCBIfam" id="TIGR01352">
    <property type="entry name" value="tonB_Cterm"/>
    <property type="match status" value="1"/>
</dbReference>
<dbReference type="Gene3D" id="3.30.1150.10">
    <property type="match status" value="1"/>
</dbReference>
<dbReference type="RefSeq" id="WP_090897273.1">
    <property type="nucleotide sequence ID" value="NZ_CZPZ01000012.1"/>
</dbReference>
<dbReference type="InterPro" id="IPR006260">
    <property type="entry name" value="TonB/TolA_C"/>
</dbReference>
<protein>
    <submittedName>
        <fullName evidence="12">Putative TonB protein</fullName>
    </submittedName>
</protein>
<feature type="compositionally biased region" description="Low complexity" evidence="10">
    <location>
        <begin position="142"/>
        <end position="169"/>
    </location>
</feature>
<dbReference type="Proteomes" id="UP000198736">
    <property type="component" value="Unassembled WGS sequence"/>
</dbReference>
<dbReference type="Pfam" id="PF03544">
    <property type="entry name" value="TonB_C"/>
    <property type="match status" value="1"/>
</dbReference>
<dbReference type="InterPro" id="IPR051045">
    <property type="entry name" value="TonB-dependent_transducer"/>
</dbReference>
<dbReference type="GO" id="GO:0055085">
    <property type="term" value="P:transmembrane transport"/>
    <property type="evidence" value="ECO:0007669"/>
    <property type="project" value="InterPro"/>
</dbReference>
<evidence type="ECO:0000259" key="11">
    <source>
        <dbReference type="PROSITE" id="PS52015"/>
    </source>
</evidence>
<evidence type="ECO:0000256" key="9">
    <source>
        <dbReference type="ARBA" id="ARBA00023136"/>
    </source>
</evidence>
<keyword evidence="7" id="KW-0653">Protein transport</keyword>
<dbReference type="OrthoDB" id="9811688at2"/>
<keyword evidence="8" id="KW-1133">Transmembrane helix</keyword>
<keyword evidence="5" id="KW-0997">Cell inner membrane</keyword>
<evidence type="ECO:0000256" key="2">
    <source>
        <dbReference type="ARBA" id="ARBA00006555"/>
    </source>
</evidence>
<evidence type="ECO:0000256" key="8">
    <source>
        <dbReference type="ARBA" id="ARBA00022989"/>
    </source>
</evidence>
<keyword evidence="3" id="KW-0813">Transport</keyword>
<keyword evidence="9" id="KW-0472">Membrane</keyword>
<keyword evidence="6" id="KW-0812">Transmembrane</keyword>
<gene>
    <name evidence="12" type="ORF">COMA2_20474</name>
</gene>
<keyword evidence="4" id="KW-1003">Cell membrane</keyword>
<evidence type="ECO:0000256" key="6">
    <source>
        <dbReference type="ARBA" id="ARBA00022692"/>
    </source>
</evidence>
<evidence type="ECO:0000256" key="3">
    <source>
        <dbReference type="ARBA" id="ARBA00022448"/>
    </source>
</evidence>
<evidence type="ECO:0000313" key="13">
    <source>
        <dbReference type="Proteomes" id="UP000198736"/>
    </source>
</evidence>
<dbReference type="EMBL" id="CZPZ01000012">
    <property type="protein sequence ID" value="CUS35843.1"/>
    <property type="molecule type" value="Genomic_DNA"/>
</dbReference>
<evidence type="ECO:0000313" key="12">
    <source>
        <dbReference type="EMBL" id="CUS35843.1"/>
    </source>
</evidence>
<dbReference type="InterPro" id="IPR037682">
    <property type="entry name" value="TonB_C"/>
</dbReference>
<dbReference type="GO" id="GO:0015031">
    <property type="term" value="P:protein transport"/>
    <property type="evidence" value="ECO:0007669"/>
    <property type="project" value="UniProtKB-KW"/>
</dbReference>
<accession>A0A0S4LDZ7</accession>